<keyword evidence="2" id="KW-0687">Ribonucleoprotein</keyword>
<feature type="domain" description="Ribosomal protein eL8/eL30/eS12/Gadd45" evidence="1">
    <location>
        <begin position="5"/>
        <end position="77"/>
    </location>
</feature>
<evidence type="ECO:0000313" key="3">
    <source>
        <dbReference type="Proteomes" id="UP000287969"/>
    </source>
</evidence>
<dbReference type="AlphaFoldDB" id="A0A410QFI5"/>
<accession>A0A410QFI5</accession>
<keyword evidence="3" id="KW-1185">Reference proteome</keyword>
<dbReference type="Gene3D" id="3.30.1330.30">
    <property type="match status" value="1"/>
</dbReference>
<sequence length="80" mass="8899">MAANLNQNKRIVGIKQVKRALNSDKVQTVYIAKDAEQRVTSPVEILCKEKQIDIVYIDTMKELGEICNIDVNAAVAALLK</sequence>
<dbReference type="SUPFAM" id="SSF55315">
    <property type="entry name" value="L30e-like"/>
    <property type="match status" value="1"/>
</dbReference>
<protein>
    <submittedName>
        <fullName evidence="2">50S ribosomal protein L7ae-like protein</fullName>
    </submittedName>
</protein>
<gene>
    <name evidence="2" type="ORF">EQM13_14435</name>
</gene>
<organism evidence="2 3">
    <name type="scientific">Acidilutibacter cellobiosedens</name>
    <dbReference type="NCBI Taxonomy" id="2507161"/>
    <lineage>
        <taxon>Bacteria</taxon>
        <taxon>Bacillati</taxon>
        <taxon>Bacillota</taxon>
        <taxon>Tissierellia</taxon>
        <taxon>Tissierellales</taxon>
        <taxon>Acidilutibacteraceae</taxon>
        <taxon>Acidilutibacter</taxon>
    </lineage>
</organism>
<evidence type="ECO:0000259" key="1">
    <source>
        <dbReference type="Pfam" id="PF01248"/>
    </source>
</evidence>
<evidence type="ECO:0000313" key="2">
    <source>
        <dbReference type="EMBL" id="QAT62679.1"/>
    </source>
</evidence>
<dbReference type="OrthoDB" id="2353623at2"/>
<proteinExistence type="predicted"/>
<dbReference type="RefSeq" id="WP_071140199.1">
    <property type="nucleotide sequence ID" value="NZ_CP035282.1"/>
</dbReference>
<dbReference type="Pfam" id="PF01248">
    <property type="entry name" value="Ribosomal_L7Ae"/>
    <property type="match status" value="1"/>
</dbReference>
<name>A0A410QFI5_9FIRM</name>
<keyword evidence="2" id="KW-0689">Ribosomal protein</keyword>
<dbReference type="InterPro" id="IPR004038">
    <property type="entry name" value="Ribosomal_eL8/eL30/eS12/Gad45"/>
</dbReference>
<dbReference type="GO" id="GO:0005840">
    <property type="term" value="C:ribosome"/>
    <property type="evidence" value="ECO:0007669"/>
    <property type="project" value="UniProtKB-KW"/>
</dbReference>
<reference evidence="3" key="1">
    <citation type="submission" date="2019-01" db="EMBL/GenBank/DDBJ databases">
        <title>Draft genomes of a novel of Sporanaerobacter strains.</title>
        <authorList>
            <person name="Ma S."/>
        </authorList>
    </citation>
    <scope>NUCLEOTIDE SEQUENCE [LARGE SCALE GENOMIC DNA]</scope>
    <source>
        <strain evidence="3">NJN-17</strain>
    </source>
</reference>
<dbReference type="InterPro" id="IPR029064">
    <property type="entry name" value="Ribosomal_eL30-like_sf"/>
</dbReference>
<dbReference type="EMBL" id="CP035282">
    <property type="protein sequence ID" value="QAT62679.1"/>
    <property type="molecule type" value="Genomic_DNA"/>
</dbReference>
<dbReference type="KEGG" id="spoa:EQM13_14435"/>
<dbReference type="Proteomes" id="UP000287969">
    <property type="component" value="Chromosome"/>
</dbReference>